<dbReference type="NCBIfam" id="TIGR02067">
    <property type="entry name" value="his_9_HisN"/>
    <property type="match status" value="1"/>
</dbReference>
<dbReference type="PANTHER" id="PTHR43200:SF6">
    <property type="entry name" value="3'(2'),5'-BISPHOSPHATE NUCLEOTIDASE"/>
    <property type="match status" value="1"/>
</dbReference>
<dbReference type="Gene3D" id="3.30.540.10">
    <property type="entry name" value="Fructose-1,6-Bisphosphatase, subunit A, domain 1"/>
    <property type="match status" value="1"/>
</dbReference>
<dbReference type="InterPro" id="IPR011809">
    <property type="entry name" value="His_9_proposed"/>
</dbReference>
<comment type="cofactor">
    <cofactor evidence="1 7">
        <name>Mg(2+)</name>
        <dbReference type="ChEBI" id="CHEBI:18420"/>
    </cofactor>
</comment>
<evidence type="ECO:0000256" key="4">
    <source>
        <dbReference type="ARBA" id="ARBA00022801"/>
    </source>
</evidence>
<dbReference type="AlphaFoldDB" id="A0A9J6PBC6"/>
<feature type="binding site" evidence="7">
    <location>
        <position position="220"/>
    </location>
    <ligand>
        <name>Mg(2+)</name>
        <dbReference type="ChEBI" id="CHEBI:18420"/>
        <label>2</label>
    </ligand>
</feature>
<keyword evidence="9" id="KW-1185">Reference proteome</keyword>
<keyword evidence="4 8" id="KW-0378">Hydrolase</keyword>
<evidence type="ECO:0000256" key="6">
    <source>
        <dbReference type="NCBIfam" id="TIGR02067"/>
    </source>
</evidence>
<evidence type="ECO:0000313" key="8">
    <source>
        <dbReference type="EMBL" id="MCP1334827.1"/>
    </source>
</evidence>
<dbReference type="EMBL" id="JAMZFT010000001">
    <property type="protein sequence ID" value="MCP1334827.1"/>
    <property type="molecule type" value="Genomic_DNA"/>
</dbReference>
<organism evidence="8 9">
    <name type="scientific">Futiania mangrovi</name>
    <dbReference type="NCBI Taxonomy" id="2959716"/>
    <lineage>
        <taxon>Bacteria</taxon>
        <taxon>Pseudomonadati</taxon>
        <taxon>Pseudomonadota</taxon>
        <taxon>Alphaproteobacteria</taxon>
        <taxon>Futianiales</taxon>
        <taxon>Futianiaceae</taxon>
        <taxon>Futiania</taxon>
    </lineage>
</organism>
<dbReference type="RefSeq" id="WP_269330794.1">
    <property type="nucleotide sequence ID" value="NZ_JAMZFT010000001.1"/>
</dbReference>
<dbReference type="GO" id="GO:0046872">
    <property type="term" value="F:metal ion binding"/>
    <property type="evidence" value="ECO:0007669"/>
    <property type="project" value="UniProtKB-KW"/>
</dbReference>
<dbReference type="GO" id="GO:0004401">
    <property type="term" value="F:histidinol-phosphatase activity"/>
    <property type="evidence" value="ECO:0007669"/>
    <property type="project" value="UniProtKB-UniRule"/>
</dbReference>
<accession>A0A9J6PBC6</accession>
<sequence length="268" mass="28136">MPLSMTDADSLLAFAERLADAAKAATLAHFRQQPDTDDKDDGQHGFDPVTAADRDAETAMRALIQAAYPDHGILGEEHGEKPAQGPWRWVLDPIDGTKAYIMGLPTWGTLIALEHDGEPVLGVMDQPYVGERFVAAGGRGALIRGGQRVPLRTRGCARLGEAILATTHPDIFATEAEADAFARVSAAVRMTRYGCDCYNYAMVAAGGIDLVIEAALKPMDISPLVPIIRAAGGIVTDWSGGPAATGGQVIAAGDARVHAAALERLAAA</sequence>
<evidence type="ECO:0000256" key="7">
    <source>
        <dbReference type="PIRSR" id="PIRSR600760-2"/>
    </source>
</evidence>
<evidence type="ECO:0000256" key="2">
    <source>
        <dbReference type="ARBA" id="ARBA00009759"/>
    </source>
</evidence>
<dbReference type="CDD" id="cd01641">
    <property type="entry name" value="Bacterial_IMPase_like_1"/>
    <property type="match status" value="1"/>
</dbReference>
<keyword evidence="3 7" id="KW-0479">Metal-binding</keyword>
<keyword evidence="5 7" id="KW-0460">Magnesium</keyword>
<dbReference type="Proteomes" id="UP001055804">
    <property type="component" value="Unassembled WGS sequence"/>
</dbReference>
<evidence type="ECO:0000256" key="5">
    <source>
        <dbReference type="ARBA" id="ARBA00022842"/>
    </source>
</evidence>
<dbReference type="FunFam" id="3.30.540.10:FF:000030">
    <property type="entry name" value="Inositol monophosphatase"/>
    <property type="match status" value="1"/>
</dbReference>
<comment type="caution">
    <text evidence="8">The sequence shown here is derived from an EMBL/GenBank/DDBJ whole genome shotgun (WGS) entry which is preliminary data.</text>
</comment>
<feature type="binding site" evidence="7">
    <location>
        <position position="76"/>
    </location>
    <ligand>
        <name>Mg(2+)</name>
        <dbReference type="ChEBI" id="CHEBI:18420"/>
        <label>1</label>
        <note>catalytic</note>
    </ligand>
</feature>
<dbReference type="InterPro" id="IPR051090">
    <property type="entry name" value="Inositol_monoP_superfamily"/>
</dbReference>
<comment type="similarity">
    <text evidence="2">Belongs to the inositol monophosphatase superfamily.</text>
</comment>
<dbReference type="GO" id="GO:0000105">
    <property type="term" value="P:L-histidine biosynthetic process"/>
    <property type="evidence" value="ECO:0007669"/>
    <property type="project" value="UniProtKB-UniRule"/>
</dbReference>
<evidence type="ECO:0000256" key="1">
    <source>
        <dbReference type="ARBA" id="ARBA00001946"/>
    </source>
</evidence>
<dbReference type="Pfam" id="PF00459">
    <property type="entry name" value="Inositol_P"/>
    <property type="match status" value="1"/>
</dbReference>
<dbReference type="InterPro" id="IPR000760">
    <property type="entry name" value="Inositol_monophosphatase-like"/>
</dbReference>
<feature type="binding site" evidence="7">
    <location>
        <position position="92"/>
    </location>
    <ligand>
        <name>Mg(2+)</name>
        <dbReference type="ChEBI" id="CHEBI:18420"/>
        <label>1</label>
        <note>catalytic</note>
    </ligand>
</feature>
<dbReference type="EC" id="3.1.3.15" evidence="6"/>
<proteinExistence type="inferred from homology"/>
<gene>
    <name evidence="8" type="primary">hisN</name>
    <name evidence="8" type="ORF">NJQ99_00210</name>
</gene>
<evidence type="ECO:0000313" key="9">
    <source>
        <dbReference type="Proteomes" id="UP001055804"/>
    </source>
</evidence>
<evidence type="ECO:0000256" key="3">
    <source>
        <dbReference type="ARBA" id="ARBA00022723"/>
    </source>
</evidence>
<dbReference type="PANTHER" id="PTHR43200">
    <property type="entry name" value="PHOSPHATASE"/>
    <property type="match status" value="1"/>
</dbReference>
<reference evidence="8" key="1">
    <citation type="submission" date="2022-06" db="EMBL/GenBank/DDBJ databases">
        <title>Isolation and Genomics of Futiania mangrovii gen. nov., sp. nov., a Rare and Metabolically-versatile member in the Class Alphaproteobacteria.</title>
        <authorList>
            <person name="Liu L."/>
            <person name="Huang W.-C."/>
            <person name="Pan J."/>
            <person name="Li J."/>
            <person name="Huang Y."/>
            <person name="Du H."/>
            <person name="Liu Y."/>
            <person name="Li M."/>
        </authorList>
    </citation>
    <scope>NUCLEOTIDE SEQUENCE</scope>
    <source>
        <strain evidence="8">FT118</strain>
    </source>
</reference>
<feature type="binding site" evidence="7">
    <location>
        <position position="95"/>
    </location>
    <ligand>
        <name>Mg(2+)</name>
        <dbReference type="ChEBI" id="CHEBI:18420"/>
        <label>1</label>
        <note>catalytic</note>
    </ligand>
</feature>
<dbReference type="Gene3D" id="3.40.190.80">
    <property type="match status" value="1"/>
</dbReference>
<name>A0A9J6PBC6_9PROT</name>
<dbReference type="PRINTS" id="PR00377">
    <property type="entry name" value="IMPHPHTASES"/>
</dbReference>
<dbReference type="SUPFAM" id="SSF56655">
    <property type="entry name" value="Carbohydrate phosphatase"/>
    <property type="match status" value="1"/>
</dbReference>
<feature type="binding site" evidence="7">
    <location>
        <position position="94"/>
    </location>
    <ligand>
        <name>Mg(2+)</name>
        <dbReference type="ChEBI" id="CHEBI:18420"/>
        <label>1</label>
        <note>catalytic</note>
    </ligand>
</feature>
<protein>
    <recommendedName>
        <fullName evidence="6">Histidinol-phosphatase</fullName>
        <ecNumber evidence="6">3.1.3.15</ecNumber>
    </recommendedName>
</protein>